<dbReference type="OrthoDB" id="4950258at2"/>
<name>A0A4Y3N7X1_PAEAU</name>
<reference evidence="2 3" key="1">
    <citation type="submission" date="2019-06" db="EMBL/GenBank/DDBJ databases">
        <title>Whole genome shotgun sequence of Paenarthrobacter aurescens NBRC 12136.</title>
        <authorList>
            <person name="Hosoyama A."/>
            <person name="Uohara A."/>
            <person name="Ohji S."/>
            <person name="Ichikawa N."/>
        </authorList>
    </citation>
    <scope>NUCLEOTIDE SEQUENCE [LARGE SCALE GENOMIC DNA]</scope>
    <source>
        <strain evidence="2 3">NBRC 12136</strain>
    </source>
</reference>
<keyword evidence="1" id="KW-0812">Transmembrane</keyword>
<dbReference type="Proteomes" id="UP000317715">
    <property type="component" value="Unassembled WGS sequence"/>
</dbReference>
<protein>
    <submittedName>
        <fullName evidence="2">Uncharacterized protein</fullName>
    </submittedName>
</protein>
<dbReference type="EMBL" id="BJMD01000003">
    <property type="protein sequence ID" value="GEB17964.1"/>
    <property type="molecule type" value="Genomic_DNA"/>
</dbReference>
<feature type="transmembrane region" description="Helical" evidence="1">
    <location>
        <begin position="20"/>
        <end position="41"/>
    </location>
</feature>
<proteinExistence type="predicted"/>
<dbReference type="RefSeq" id="WP_141281697.1">
    <property type="nucleotide sequence ID" value="NZ_BAAAWK010000001.1"/>
</dbReference>
<dbReference type="AlphaFoldDB" id="A0A4Y3N7X1"/>
<organism evidence="2 3">
    <name type="scientific">Paenarthrobacter aurescens</name>
    <name type="common">Arthrobacter aurescens</name>
    <dbReference type="NCBI Taxonomy" id="43663"/>
    <lineage>
        <taxon>Bacteria</taxon>
        <taxon>Bacillati</taxon>
        <taxon>Actinomycetota</taxon>
        <taxon>Actinomycetes</taxon>
        <taxon>Micrococcales</taxon>
        <taxon>Micrococcaceae</taxon>
        <taxon>Paenarthrobacter</taxon>
    </lineage>
</organism>
<evidence type="ECO:0000313" key="2">
    <source>
        <dbReference type="EMBL" id="GEB17964.1"/>
    </source>
</evidence>
<keyword evidence="3" id="KW-1185">Reference proteome</keyword>
<sequence>MLFGDLAPFVRPMSRWLATAGWFCTLAGLAAGLIVAVGTGVSLSPAMQAVQSVSLVATAAAAVLIGTAAATQPVSDRDDDAPETWFYPAAAAQVRSFLLGAIVLLLGLVGFATAGLFMPSGPSPQSIAFSQIFLLGAVSCGLTFLLLNKVLPIAERRTR</sequence>
<gene>
    <name evidence="2" type="ORF">AAU01_07190</name>
</gene>
<feature type="transmembrane region" description="Helical" evidence="1">
    <location>
        <begin position="53"/>
        <end position="74"/>
    </location>
</feature>
<evidence type="ECO:0000313" key="3">
    <source>
        <dbReference type="Proteomes" id="UP000317715"/>
    </source>
</evidence>
<feature type="transmembrane region" description="Helical" evidence="1">
    <location>
        <begin position="129"/>
        <end position="147"/>
    </location>
</feature>
<keyword evidence="1" id="KW-1133">Transmembrane helix</keyword>
<feature type="transmembrane region" description="Helical" evidence="1">
    <location>
        <begin position="94"/>
        <end position="117"/>
    </location>
</feature>
<accession>A0A4Y3N7X1</accession>
<keyword evidence="1" id="KW-0472">Membrane</keyword>
<comment type="caution">
    <text evidence="2">The sequence shown here is derived from an EMBL/GenBank/DDBJ whole genome shotgun (WGS) entry which is preliminary data.</text>
</comment>
<dbReference type="GeneID" id="97301841"/>
<evidence type="ECO:0000256" key="1">
    <source>
        <dbReference type="SAM" id="Phobius"/>
    </source>
</evidence>